<dbReference type="GO" id="GO:0046654">
    <property type="term" value="P:tetrahydrofolate biosynthetic process"/>
    <property type="evidence" value="ECO:0007669"/>
    <property type="project" value="InterPro"/>
</dbReference>
<name>A0A6P8FBB7_CLUHA</name>
<feature type="domain" description="DHFR" evidence="7">
    <location>
        <begin position="1"/>
        <end position="116"/>
    </location>
</feature>
<comment type="pathway">
    <text evidence="1">Cofactor biosynthesis; tetrahydrofolate biosynthesis; 5,6,7,8-tetrahydrofolate from 7,8-dihydrofolate: step 1/1.</text>
</comment>
<gene>
    <name evidence="9" type="primary">LOC116220993</name>
</gene>
<evidence type="ECO:0000256" key="6">
    <source>
        <dbReference type="ARBA" id="ARBA00048873"/>
    </source>
</evidence>
<accession>A0A6P8FBB7</accession>
<dbReference type="RefSeq" id="XP_031425808.1">
    <property type="nucleotide sequence ID" value="XM_031569948.1"/>
</dbReference>
<evidence type="ECO:0000256" key="3">
    <source>
        <dbReference type="ARBA" id="ARBA00012856"/>
    </source>
</evidence>
<dbReference type="GO" id="GO:0005739">
    <property type="term" value="C:mitochondrion"/>
    <property type="evidence" value="ECO:0007669"/>
    <property type="project" value="TreeGrafter"/>
</dbReference>
<evidence type="ECO:0000313" key="9">
    <source>
        <dbReference type="RefSeq" id="XP_031425808.1"/>
    </source>
</evidence>
<dbReference type="KEGG" id="char:116220993"/>
<evidence type="ECO:0000256" key="1">
    <source>
        <dbReference type="ARBA" id="ARBA00004903"/>
    </source>
</evidence>
<evidence type="ECO:0000259" key="7">
    <source>
        <dbReference type="PROSITE" id="PS51330"/>
    </source>
</evidence>
<dbReference type="SUPFAM" id="SSF53597">
    <property type="entry name" value="Dihydrofolate reductase-like"/>
    <property type="match status" value="1"/>
</dbReference>
<evidence type="ECO:0000256" key="5">
    <source>
        <dbReference type="ARBA" id="ARBA00023002"/>
    </source>
</evidence>
<protein>
    <recommendedName>
        <fullName evidence="3">dihydrofolate reductase</fullName>
        <ecNumber evidence="3">1.5.1.3</ecNumber>
    </recommendedName>
</protein>
<dbReference type="Pfam" id="PF00186">
    <property type="entry name" value="DHFR_1"/>
    <property type="match status" value="1"/>
</dbReference>
<evidence type="ECO:0000313" key="8">
    <source>
        <dbReference type="Proteomes" id="UP000515152"/>
    </source>
</evidence>
<dbReference type="InterPro" id="IPR001796">
    <property type="entry name" value="DHFR_dom"/>
</dbReference>
<evidence type="ECO:0000256" key="4">
    <source>
        <dbReference type="ARBA" id="ARBA00022857"/>
    </source>
</evidence>
<dbReference type="GeneID" id="116220993"/>
<dbReference type="CDD" id="cd00209">
    <property type="entry name" value="DHFR"/>
    <property type="match status" value="1"/>
</dbReference>
<dbReference type="PROSITE" id="PS51330">
    <property type="entry name" value="DHFR_2"/>
    <property type="match status" value="1"/>
</dbReference>
<dbReference type="Gene3D" id="3.40.430.10">
    <property type="entry name" value="Dihydrofolate Reductase, subunit A"/>
    <property type="match status" value="1"/>
</dbReference>
<dbReference type="GO" id="GO:0046452">
    <property type="term" value="P:dihydrofolate metabolic process"/>
    <property type="evidence" value="ECO:0007669"/>
    <property type="project" value="TreeGrafter"/>
</dbReference>
<proteinExistence type="inferred from homology"/>
<dbReference type="PRINTS" id="PR00070">
    <property type="entry name" value="DHFR"/>
</dbReference>
<dbReference type="AlphaFoldDB" id="A0A6P8FBB7"/>
<evidence type="ECO:0000256" key="2">
    <source>
        <dbReference type="ARBA" id="ARBA00009539"/>
    </source>
</evidence>
<reference evidence="9" key="1">
    <citation type="submission" date="2025-08" db="UniProtKB">
        <authorList>
            <consortium name="RefSeq"/>
        </authorList>
    </citation>
    <scope>IDENTIFICATION</scope>
</reference>
<keyword evidence="5" id="KW-0560">Oxidoreductase</keyword>
<dbReference type="EC" id="1.5.1.3" evidence="3"/>
<dbReference type="GO" id="GO:0050661">
    <property type="term" value="F:NADP binding"/>
    <property type="evidence" value="ECO:0007669"/>
    <property type="project" value="InterPro"/>
</dbReference>
<dbReference type="GO" id="GO:0004146">
    <property type="term" value="F:dihydrofolate reductase activity"/>
    <property type="evidence" value="ECO:0007669"/>
    <property type="project" value="UniProtKB-EC"/>
</dbReference>
<dbReference type="OrthoDB" id="4664297at2759"/>
<comment type="catalytic activity">
    <reaction evidence="6">
        <text>(6S)-5,6,7,8-tetrahydrofolate + NADP(+) = 7,8-dihydrofolate + NADPH + H(+)</text>
        <dbReference type="Rhea" id="RHEA:15009"/>
        <dbReference type="ChEBI" id="CHEBI:15378"/>
        <dbReference type="ChEBI" id="CHEBI:57451"/>
        <dbReference type="ChEBI" id="CHEBI:57453"/>
        <dbReference type="ChEBI" id="CHEBI:57783"/>
        <dbReference type="ChEBI" id="CHEBI:58349"/>
        <dbReference type="EC" id="1.5.1.3"/>
    </reaction>
</comment>
<dbReference type="InterPro" id="IPR024072">
    <property type="entry name" value="DHFR-like_dom_sf"/>
</dbReference>
<keyword evidence="8" id="KW-1185">Reference proteome</keyword>
<comment type="similarity">
    <text evidence="2">Belongs to the dihydrofolate reductase family.</text>
</comment>
<dbReference type="PANTHER" id="PTHR48069:SF6">
    <property type="entry name" value="DIHYDROFOLATE REDUCTASE"/>
    <property type="match status" value="1"/>
</dbReference>
<dbReference type="Proteomes" id="UP000515152">
    <property type="component" value="Chromosome 7"/>
</dbReference>
<keyword evidence="4" id="KW-0521">NADP</keyword>
<dbReference type="GO" id="GO:0046655">
    <property type="term" value="P:folic acid metabolic process"/>
    <property type="evidence" value="ECO:0007669"/>
    <property type="project" value="TreeGrafter"/>
</dbReference>
<dbReference type="PANTHER" id="PTHR48069">
    <property type="entry name" value="DIHYDROFOLATE REDUCTASE"/>
    <property type="match status" value="1"/>
</dbReference>
<organism evidence="8 9">
    <name type="scientific">Clupea harengus</name>
    <name type="common">Atlantic herring</name>
    <dbReference type="NCBI Taxonomy" id="7950"/>
    <lineage>
        <taxon>Eukaryota</taxon>
        <taxon>Metazoa</taxon>
        <taxon>Chordata</taxon>
        <taxon>Craniata</taxon>
        <taxon>Vertebrata</taxon>
        <taxon>Euteleostomi</taxon>
        <taxon>Actinopterygii</taxon>
        <taxon>Neopterygii</taxon>
        <taxon>Teleostei</taxon>
        <taxon>Clupei</taxon>
        <taxon>Clupeiformes</taxon>
        <taxon>Clupeoidei</taxon>
        <taxon>Clupeidae</taxon>
        <taxon>Clupea</taxon>
    </lineage>
</organism>
<dbReference type="InterPro" id="IPR012259">
    <property type="entry name" value="DHFR"/>
</dbReference>
<sequence>MLQNSNEFKHFQRMTMTPTVEGKKNVVIMGRKTWFSIPAQNRPLKNRVNVVLSRELKQPPPGAHYLASDFSEALCLLDTTDLAKEVDQVWIIGGISLYPLLTPYVAKGESNHPDWP</sequence>